<proteinExistence type="predicted"/>
<evidence type="ECO:0000313" key="2">
    <source>
        <dbReference type="EMBL" id="EHG23341.1"/>
    </source>
</evidence>
<comment type="caution">
    <text evidence="2">The sequence shown here is derived from an EMBL/GenBank/DDBJ whole genome shotgun (WGS) entry which is preliminary data.</text>
</comment>
<keyword evidence="3" id="KW-1185">Reference proteome</keyword>
<sequence length="112" mass="12290">MVSIHAPRVGRDARILIAEVRRFLFQSTRPVWGATTPLFKFPQTDTEFQSTRPVWGATGTSSSESPDQQGFNPRAPCGARPKSGKGFASMLGFQSTRPVWGATAVRVRRILG</sequence>
<reference evidence="2 3" key="1">
    <citation type="submission" date="2011-08" db="EMBL/GenBank/DDBJ databases">
        <title>The Genome Sequence of Selenomonas noxia F0398.</title>
        <authorList>
            <consortium name="The Broad Institute Genome Sequencing Platform"/>
            <person name="Earl A."/>
            <person name="Ward D."/>
            <person name="Feldgarden M."/>
            <person name="Gevers D."/>
            <person name="Izard J."/>
            <person name="Ganesan A."/>
            <person name="Blanton J.M."/>
            <person name="Baranova O.V."/>
            <person name="Tanner A.C."/>
            <person name="Dewhirst F.E."/>
            <person name="Young S.K."/>
            <person name="Zeng Q."/>
            <person name="Gargeya S."/>
            <person name="Fitzgerald M."/>
            <person name="Haas B."/>
            <person name="Abouelleil A."/>
            <person name="Alvarado L."/>
            <person name="Arachchi H.M."/>
            <person name="Berlin A."/>
            <person name="Brown A."/>
            <person name="Chapman S.B."/>
            <person name="Chen Z."/>
            <person name="Dunbar C."/>
            <person name="Freedman E."/>
            <person name="Gearin G."/>
            <person name="Gellesch M."/>
            <person name="Goldberg J."/>
            <person name="Griggs A."/>
            <person name="Gujja S."/>
            <person name="Heiman D."/>
            <person name="Howarth C."/>
            <person name="Larson L."/>
            <person name="Lui A."/>
            <person name="MacDonald P.J.P."/>
            <person name="Montmayeur A."/>
            <person name="Murphy C."/>
            <person name="Neiman D."/>
            <person name="Pearson M."/>
            <person name="Priest M."/>
            <person name="Roberts A."/>
            <person name="Saif S."/>
            <person name="Shea T."/>
            <person name="Shenoy N."/>
            <person name="Sisk P."/>
            <person name="Stolte C."/>
            <person name="Sykes S."/>
            <person name="Wortman J."/>
            <person name="Nusbaum C."/>
            <person name="Birren B."/>
        </authorList>
    </citation>
    <scope>NUCLEOTIDE SEQUENCE [LARGE SCALE GENOMIC DNA]</scope>
    <source>
        <strain evidence="2 3">F0398</strain>
    </source>
</reference>
<accession>A0ABN0DMS9</accession>
<evidence type="ECO:0000256" key="1">
    <source>
        <dbReference type="SAM" id="MobiDB-lite"/>
    </source>
</evidence>
<gene>
    <name evidence="2" type="ORF">HMPREF9432_01921</name>
</gene>
<name>A0ABN0DMS9_9FIRM</name>
<evidence type="ECO:0000313" key="3">
    <source>
        <dbReference type="Proteomes" id="UP000003175"/>
    </source>
</evidence>
<organism evidence="2 3">
    <name type="scientific">Selenomonas noxia F0398</name>
    <dbReference type="NCBI Taxonomy" id="702437"/>
    <lineage>
        <taxon>Bacteria</taxon>
        <taxon>Bacillati</taxon>
        <taxon>Bacillota</taxon>
        <taxon>Negativicutes</taxon>
        <taxon>Selenomonadales</taxon>
        <taxon>Selenomonadaceae</taxon>
        <taxon>Selenomonas</taxon>
    </lineage>
</organism>
<feature type="compositionally biased region" description="Polar residues" evidence="1">
    <location>
        <begin position="50"/>
        <end position="71"/>
    </location>
</feature>
<dbReference type="Proteomes" id="UP000003175">
    <property type="component" value="Unassembled WGS sequence"/>
</dbReference>
<protein>
    <submittedName>
        <fullName evidence="2">Uncharacterized protein</fullName>
    </submittedName>
</protein>
<dbReference type="EMBL" id="ADGH01000019">
    <property type="protein sequence ID" value="EHG23341.1"/>
    <property type="molecule type" value="Genomic_DNA"/>
</dbReference>
<feature type="region of interest" description="Disordered" evidence="1">
    <location>
        <begin position="50"/>
        <end position="83"/>
    </location>
</feature>